<dbReference type="InterPro" id="IPR051537">
    <property type="entry name" value="DNA_Adenine_Mtase"/>
</dbReference>
<keyword evidence="3" id="KW-0489">Methyltransferase</keyword>
<comment type="catalytic activity">
    <reaction evidence="7">
        <text>a 2'-deoxyadenosine in DNA + S-adenosyl-L-methionine = an N(6)-methyl-2'-deoxyadenosine in DNA + S-adenosyl-L-homocysteine + H(+)</text>
        <dbReference type="Rhea" id="RHEA:15197"/>
        <dbReference type="Rhea" id="RHEA-COMP:12418"/>
        <dbReference type="Rhea" id="RHEA-COMP:12419"/>
        <dbReference type="ChEBI" id="CHEBI:15378"/>
        <dbReference type="ChEBI" id="CHEBI:57856"/>
        <dbReference type="ChEBI" id="CHEBI:59789"/>
        <dbReference type="ChEBI" id="CHEBI:90615"/>
        <dbReference type="ChEBI" id="CHEBI:90616"/>
        <dbReference type="EC" id="2.1.1.72"/>
    </reaction>
</comment>
<dbReference type="GO" id="GO:0009307">
    <property type="term" value="P:DNA restriction-modification system"/>
    <property type="evidence" value="ECO:0007669"/>
    <property type="project" value="UniProtKB-KW"/>
</dbReference>
<evidence type="ECO:0000259" key="8">
    <source>
        <dbReference type="Pfam" id="PF02384"/>
    </source>
</evidence>
<keyword evidence="6" id="KW-0680">Restriction system</keyword>
<name>A0A3M2LQ43_9ACTN</name>
<accession>A0A3M2LQ43</accession>
<dbReference type="PANTHER" id="PTHR42933">
    <property type="entry name" value="SLR6095 PROTEIN"/>
    <property type="match status" value="1"/>
</dbReference>
<reference evidence="9 10" key="1">
    <citation type="submission" date="2018-10" db="EMBL/GenBank/DDBJ databases">
        <title>Isolation from soil.</title>
        <authorList>
            <person name="Hu J."/>
        </authorList>
    </citation>
    <scope>NUCLEOTIDE SEQUENCE [LARGE SCALE GENOMIC DNA]</scope>
    <source>
        <strain evidence="9 10">NEAU-Ht49</strain>
    </source>
</reference>
<keyword evidence="10" id="KW-1185">Reference proteome</keyword>
<evidence type="ECO:0000313" key="10">
    <source>
        <dbReference type="Proteomes" id="UP000282674"/>
    </source>
</evidence>
<dbReference type="InterPro" id="IPR029063">
    <property type="entry name" value="SAM-dependent_MTases_sf"/>
</dbReference>
<proteinExistence type="inferred from homology"/>
<keyword evidence="5" id="KW-0949">S-adenosyl-L-methionine</keyword>
<evidence type="ECO:0000256" key="4">
    <source>
        <dbReference type="ARBA" id="ARBA00022679"/>
    </source>
</evidence>
<dbReference type="InterPro" id="IPR003356">
    <property type="entry name" value="DNA_methylase_A-5"/>
</dbReference>
<dbReference type="GO" id="GO:0003677">
    <property type="term" value="F:DNA binding"/>
    <property type="evidence" value="ECO:0007669"/>
    <property type="project" value="InterPro"/>
</dbReference>
<sequence>MTIAHQLFDSLWSFYQRELSVEGVSELDYVEQLTYLLFLKIDDERSMRGLNTVQVVPTSLGWKGLRHLTGEALERQYGYTLEQCGKTAGISPEDRAKAIIFRKAKGTIRNPAKLRALVSNEIGRRKWTELGPSTLGDLYRMLLHEASVNFNLESGQTLTPEPLVSAVIDCVRPAAEARVFDPACGTGQLLVAAYQAMERDAEARNRSGQHAEIAEGALTGYDFDERLCRFATMNVLLSFGRPFNAPPTIEERNTLAKSSDVKPTLIICNPPFKTQAPQPQGRTDLIVDSNSNPLNFLQHIATTLPNGAKAVVFVPDNVLFEGNSERTVRQWIFQHCTVHTLLRLPSGVFERGGARSNILFFDRREVRPDGRPATERVDIYDFRTGKHFQVARNPLKRSDLDDFVAWYHSDRSPDPRHPAVSLTYDQIASTYDFRLNILYRGGDPVTEIPDPRSMAMDIADQLEAAAKEFRGIATSFPEVPDLAETDD</sequence>
<evidence type="ECO:0000256" key="5">
    <source>
        <dbReference type="ARBA" id="ARBA00022691"/>
    </source>
</evidence>
<dbReference type="SUPFAM" id="SSF53335">
    <property type="entry name" value="S-adenosyl-L-methionine-dependent methyltransferases"/>
    <property type="match status" value="1"/>
</dbReference>
<evidence type="ECO:0000256" key="6">
    <source>
        <dbReference type="ARBA" id="ARBA00022747"/>
    </source>
</evidence>
<dbReference type="EC" id="2.1.1.72" evidence="2"/>
<dbReference type="GO" id="GO:0008170">
    <property type="term" value="F:N-methyltransferase activity"/>
    <property type="evidence" value="ECO:0007669"/>
    <property type="project" value="InterPro"/>
</dbReference>
<dbReference type="OrthoDB" id="9784823at2"/>
<gene>
    <name evidence="9" type="ORF">EBO15_29680</name>
</gene>
<comment type="similarity">
    <text evidence="1">Belongs to the N(4)/N(6)-methyltransferase family.</text>
</comment>
<evidence type="ECO:0000256" key="7">
    <source>
        <dbReference type="ARBA" id="ARBA00047942"/>
    </source>
</evidence>
<dbReference type="AlphaFoldDB" id="A0A3M2LQ43"/>
<dbReference type="GO" id="GO:0032259">
    <property type="term" value="P:methylation"/>
    <property type="evidence" value="ECO:0007669"/>
    <property type="project" value="UniProtKB-KW"/>
</dbReference>
<organism evidence="9 10">
    <name type="scientific">Actinomadura harenae</name>
    <dbReference type="NCBI Taxonomy" id="2483351"/>
    <lineage>
        <taxon>Bacteria</taxon>
        <taxon>Bacillati</taxon>
        <taxon>Actinomycetota</taxon>
        <taxon>Actinomycetes</taxon>
        <taxon>Streptosporangiales</taxon>
        <taxon>Thermomonosporaceae</taxon>
        <taxon>Actinomadura</taxon>
    </lineage>
</organism>
<dbReference type="EMBL" id="RFFG01000067">
    <property type="protein sequence ID" value="RMI39442.1"/>
    <property type="molecule type" value="Genomic_DNA"/>
</dbReference>
<dbReference type="GO" id="GO:0009007">
    <property type="term" value="F:site-specific DNA-methyltransferase (adenine-specific) activity"/>
    <property type="evidence" value="ECO:0007669"/>
    <property type="project" value="UniProtKB-EC"/>
</dbReference>
<evidence type="ECO:0000256" key="1">
    <source>
        <dbReference type="ARBA" id="ARBA00006594"/>
    </source>
</evidence>
<dbReference type="InterPro" id="IPR038333">
    <property type="entry name" value="T1MK-like_N_sf"/>
</dbReference>
<evidence type="ECO:0000313" key="9">
    <source>
        <dbReference type="EMBL" id="RMI39442.1"/>
    </source>
</evidence>
<feature type="domain" description="DNA methylase adenine-specific" evidence="8">
    <location>
        <begin position="134"/>
        <end position="437"/>
    </location>
</feature>
<dbReference type="PANTHER" id="PTHR42933:SF4">
    <property type="entry name" value="TYPE I RESTRICTION ENZYME ECOKI METHYLASE SUBUNIT"/>
    <property type="match status" value="1"/>
</dbReference>
<dbReference type="Proteomes" id="UP000282674">
    <property type="component" value="Unassembled WGS sequence"/>
</dbReference>
<dbReference type="Gene3D" id="3.40.50.150">
    <property type="entry name" value="Vaccinia Virus protein VP39"/>
    <property type="match status" value="1"/>
</dbReference>
<evidence type="ECO:0000256" key="3">
    <source>
        <dbReference type="ARBA" id="ARBA00022603"/>
    </source>
</evidence>
<comment type="caution">
    <text evidence="9">The sequence shown here is derived from an EMBL/GenBank/DDBJ whole genome shotgun (WGS) entry which is preliminary data.</text>
</comment>
<keyword evidence="4" id="KW-0808">Transferase</keyword>
<dbReference type="Pfam" id="PF02384">
    <property type="entry name" value="N6_Mtase"/>
    <property type="match status" value="1"/>
</dbReference>
<dbReference type="PRINTS" id="PR00507">
    <property type="entry name" value="N12N6MTFRASE"/>
</dbReference>
<evidence type="ECO:0000256" key="2">
    <source>
        <dbReference type="ARBA" id="ARBA00011900"/>
    </source>
</evidence>
<dbReference type="RefSeq" id="WP_122197766.1">
    <property type="nucleotide sequence ID" value="NZ_JBHSKC010000002.1"/>
</dbReference>
<protein>
    <recommendedName>
        <fullName evidence="2">site-specific DNA-methyltransferase (adenine-specific)</fullName>
        <ecNumber evidence="2">2.1.1.72</ecNumber>
    </recommendedName>
</protein>
<dbReference type="Gene3D" id="1.20.1260.30">
    <property type="match status" value="1"/>
</dbReference>